<feature type="region of interest" description="Disordered" evidence="1">
    <location>
        <begin position="1"/>
        <end position="59"/>
    </location>
</feature>
<evidence type="ECO:0000313" key="2">
    <source>
        <dbReference type="EMBL" id="KAF5175351.1"/>
    </source>
</evidence>
<accession>A0A7J6USC4</accession>
<evidence type="ECO:0000313" key="3">
    <source>
        <dbReference type="Proteomes" id="UP000554482"/>
    </source>
</evidence>
<evidence type="ECO:0000256" key="1">
    <source>
        <dbReference type="SAM" id="MobiDB-lite"/>
    </source>
</evidence>
<feature type="compositionally biased region" description="Polar residues" evidence="1">
    <location>
        <begin position="1"/>
        <end position="27"/>
    </location>
</feature>
<dbReference type="EMBL" id="JABWDY010044185">
    <property type="protein sequence ID" value="KAF5175351.1"/>
    <property type="molecule type" value="Genomic_DNA"/>
</dbReference>
<keyword evidence="3" id="KW-1185">Reference proteome</keyword>
<gene>
    <name evidence="2" type="ORF">FRX31_035059</name>
</gene>
<reference evidence="2 3" key="1">
    <citation type="submission" date="2020-06" db="EMBL/GenBank/DDBJ databases">
        <title>Transcriptomic and genomic resources for Thalictrum thalictroides and T. hernandezii: Facilitating candidate gene discovery in an emerging model plant lineage.</title>
        <authorList>
            <person name="Arias T."/>
            <person name="Riano-Pachon D.M."/>
            <person name="Di Stilio V.S."/>
        </authorList>
    </citation>
    <scope>NUCLEOTIDE SEQUENCE [LARGE SCALE GENOMIC DNA]</scope>
    <source>
        <strain evidence="3">cv. WT478/WT964</strain>
        <tissue evidence="2">Leaves</tissue>
    </source>
</reference>
<dbReference type="AlphaFoldDB" id="A0A7J6USC4"/>
<protein>
    <submittedName>
        <fullName evidence="2">Uncharacterized protein</fullName>
    </submittedName>
</protein>
<dbReference type="Proteomes" id="UP000554482">
    <property type="component" value="Unassembled WGS sequence"/>
</dbReference>
<sequence length="59" mass="6286">MLRPQTSVTPSSATSQQSRGKQQSMVWTATGPHCHPLTGSPRSGLARPIINLAHQHQGA</sequence>
<name>A0A7J6USC4_THATH</name>
<comment type="caution">
    <text evidence="2">The sequence shown here is derived from an EMBL/GenBank/DDBJ whole genome shotgun (WGS) entry which is preliminary data.</text>
</comment>
<organism evidence="2 3">
    <name type="scientific">Thalictrum thalictroides</name>
    <name type="common">Rue-anemone</name>
    <name type="synonym">Anemone thalictroides</name>
    <dbReference type="NCBI Taxonomy" id="46969"/>
    <lineage>
        <taxon>Eukaryota</taxon>
        <taxon>Viridiplantae</taxon>
        <taxon>Streptophyta</taxon>
        <taxon>Embryophyta</taxon>
        <taxon>Tracheophyta</taxon>
        <taxon>Spermatophyta</taxon>
        <taxon>Magnoliopsida</taxon>
        <taxon>Ranunculales</taxon>
        <taxon>Ranunculaceae</taxon>
        <taxon>Thalictroideae</taxon>
        <taxon>Thalictrum</taxon>
    </lineage>
</organism>
<proteinExistence type="predicted"/>